<sequence>MARAAQQTPPPRPRSDARAIATAHLKTTIIQPALAGPVKLDVGVSTYAIPKGSRVAHHADEPIAYVLTPQGGLHVISERGELTGVAPAVLATIRRVRFQT</sequence>
<comment type="caution">
    <text evidence="1">The sequence shown here is derived from an EMBL/GenBank/DDBJ whole genome shotgun (WGS) entry which is preliminary data.</text>
</comment>
<protein>
    <submittedName>
        <fullName evidence="1">Uncharacterized protein</fullName>
    </submittedName>
</protein>
<evidence type="ECO:0000313" key="2">
    <source>
        <dbReference type="Proteomes" id="UP000680132"/>
    </source>
</evidence>
<dbReference type="Proteomes" id="UP000680132">
    <property type="component" value="Unassembled WGS sequence"/>
</dbReference>
<name>A0A939TXV9_9MICO</name>
<gene>
    <name evidence="1" type="ORF">J5V96_11155</name>
</gene>
<dbReference type="EMBL" id="JAGFOA010000004">
    <property type="protein sequence ID" value="MBO3664067.1"/>
    <property type="molecule type" value="Genomic_DNA"/>
</dbReference>
<evidence type="ECO:0000313" key="1">
    <source>
        <dbReference type="EMBL" id="MBO3664067.1"/>
    </source>
</evidence>
<keyword evidence="2" id="KW-1185">Reference proteome</keyword>
<reference evidence="1" key="1">
    <citation type="submission" date="2021-03" db="EMBL/GenBank/DDBJ databases">
        <title>Microbacterium sp. nov., a novel actinobacterium isolated from cow dung.</title>
        <authorList>
            <person name="Zhang L."/>
        </authorList>
    </citation>
    <scope>NUCLEOTIDE SEQUENCE</scope>
    <source>
        <strain evidence="1">NEAU-LLB</strain>
    </source>
</reference>
<dbReference type="RefSeq" id="WP_208503774.1">
    <property type="nucleotide sequence ID" value="NZ_JAGFOA010000004.1"/>
</dbReference>
<accession>A0A939TXV9</accession>
<organism evidence="1 2">
    <name type="scientific">Microbacterium stercoris</name>
    <dbReference type="NCBI Taxonomy" id="2820289"/>
    <lineage>
        <taxon>Bacteria</taxon>
        <taxon>Bacillati</taxon>
        <taxon>Actinomycetota</taxon>
        <taxon>Actinomycetes</taxon>
        <taxon>Micrococcales</taxon>
        <taxon>Microbacteriaceae</taxon>
        <taxon>Microbacterium</taxon>
    </lineage>
</organism>
<proteinExistence type="predicted"/>
<dbReference type="AlphaFoldDB" id="A0A939TXV9"/>